<evidence type="ECO:0000313" key="2">
    <source>
        <dbReference type="EMBL" id="SEM44633.1"/>
    </source>
</evidence>
<evidence type="ECO:0000256" key="1">
    <source>
        <dbReference type="SAM" id="SignalP"/>
    </source>
</evidence>
<protein>
    <recommendedName>
        <fullName evidence="4">PKD domain-containing protein</fullName>
    </recommendedName>
</protein>
<keyword evidence="3" id="KW-1185">Reference proteome</keyword>
<sequence>MQFTRFTRLTFLSAVLLLAACSKDADETPTPEEPDHFRPATSSSSAYISQVFEYLPAPGQFVNENNLGDTAAAKKIIGGSDALLSLGSYGGYVIFGFDHSIENKDGDDLGIFGNPLTNAGQEWSEPGIVLVMQDKNGNGKPDDGEWYELAGSEYAKATTIKKYRITYYNPKKEEATDILWKDNQGHSGYVLANYFHTQPYYPSFANPDSISFEGTLLPSTIGKKYDPVYQTDLVTNQPFDWGYSDNGSADVLQTINDEGRGYNKLEISNAVDANGKSVILKYIDFVKVYTGQSCNGNTSTDPDNPDRFLGEVSTEISGAIDIHIKP</sequence>
<accession>A0A1H7YFA7</accession>
<dbReference type="PROSITE" id="PS51257">
    <property type="entry name" value="PROKAR_LIPOPROTEIN"/>
    <property type="match status" value="1"/>
</dbReference>
<dbReference type="Proteomes" id="UP000198984">
    <property type="component" value="Unassembled WGS sequence"/>
</dbReference>
<evidence type="ECO:0000313" key="3">
    <source>
        <dbReference type="Proteomes" id="UP000198984"/>
    </source>
</evidence>
<reference evidence="2 3" key="1">
    <citation type="submission" date="2016-10" db="EMBL/GenBank/DDBJ databases">
        <authorList>
            <person name="de Groot N.N."/>
        </authorList>
    </citation>
    <scope>NUCLEOTIDE SEQUENCE [LARGE SCALE GENOMIC DNA]</scope>
    <source>
        <strain evidence="2 3">DSM 21039</strain>
    </source>
</reference>
<keyword evidence="1" id="KW-0732">Signal</keyword>
<dbReference type="OrthoDB" id="975810at2"/>
<name>A0A1H7YFA7_9BACT</name>
<feature type="chain" id="PRO_5011634264" description="PKD domain-containing protein" evidence="1">
    <location>
        <begin position="26"/>
        <end position="326"/>
    </location>
</feature>
<proteinExistence type="predicted"/>
<feature type="signal peptide" evidence="1">
    <location>
        <begin position="1"/>
        <end position="25"/>
    </location>
</feature>
<dbReference type="AlphaFoldDB" id="A0A1H7YFA7"/>
<organism evidence="2 3">
    <name type="scientific">Chitinophaga rupis</name>
    <dbReference type="NCBI Taxonomy" id="573321"/>
    <lineage>
        <taxon>Bacteria</taxon>
        <taxon>Pseudomonadati</taxon>
        <taxon>Bacteroidota</taxon>
        <taxon>Chitinophagia</taxon>
        <taxon>Chitinophagales</taxon>
        <taxon>Chitinophagaceae</taxon>
        <taxon>Chitinophaga</taxon>
    </lineage>
</organism>
<dbReference type="EMBL" id="FOBB01000004">
    <property type="protein sequence ID" value="SEM44633.1"/>
    <property type="molecule type" value="Genomic_DNA"/>
</dbReference>
<gene>
    <name evidence="2" type="ORF">SAMN04488505_104426</name>
</gene>
<dbReference type="STRING" id="573321.SAMN04488505_104426"/>
<dbReference type="RefSeq" id="WP_089915429.1">
    <property type="nucleotide sequence ID" value="NZ_FOBB01000004.1"/>
</dbReference>
<evidence type="ECO:0008006" key="4">
    <source>
        <dbReference type="Google" id="ProtNLM"/>
    </source>
</evidence>